<proteinExistence type="predicted"/>
<organism evidence="1 2">
    <name type="scientific">Pseudomonas gingeri NCPPB 3146 = LMG 5327</name>
    <dbReference type="NCBI Taxonomy" id="707248"/>
    <lineage>
        <taxon>Bacteria</taxon>
        <taxon>Pseudomonadati</taxon>
        <taxon>Pseudomonadota</taxon>
        <taxon>Gammaproteobacteria</taxon>
        <taxon>Pseudomonadales</taxon>
        <taxon>Pseudomonadaceae</taxon>
        <taxon>Pseudomonas</taxon>
    </lineage>
</organism>
<keyword evidence="2" id="KW-1185">Reference proteome</keyword>
<comment type="caution">
    <text evidence="1">The sequence shown here is derived from an EMBL/GenBank/DDBJ whole genome shotgun (WGS) entry which is preliminary data.</text>
</comment>
<accession>A0ABX4Y7P4</accession>
<sequence>NGLSAARPCLQGAFAAYPCRFATAVFHDPLHAARLWIVRAYRDLPKLTSRPTTGSALQSQGF</sequence>
<gene>
    <name evidence="1" type="ORF">CCU68_08420</name>
</gene>
<feature type="non-terminal residue" evidence="1">
    <location>
        <position position="1"/>
    </location>
</feature>
<evidence type="ECO:0008006" key="3">
    <source>
        <dbReference type="Google" id="ProtNLM"/>
    </source>
</evidence>
<name>A0ABX4Y7P4_9PSED</name>
<reference evidence="1 2" key="1">
    <citation type="submission" date="2018-01" db="EMBL/GenBank/DDBJ databases">
        <title>Draft Genome Sequence of Pseudomonas gingeri NCPPB 3146 (LMG 5327), a White Line Reaction Producer.</title>
        <authorList>
            <person name="Rokni-Zadeh H."/>
            <person name="Bahrami T."/>
            <person name="Zarvandi S."/>
            <person name="Changi-Ashtiani M."/>
            <person name="De Mot R."/>
        </authorList>
    </citation>
    <scope>NUCLEOTIDE SEQUENCE [LARGE SCALE GENOMIC DNA]</scope>
    <source>
        <strain evidence="2">NCPPB 3146 \ LMG 5327</strain>
    </source>
</reference>
<protein>
    <recommendedName>
        <fullName evidence="3">Transcriptional regulator</fullName>
    </recommendedName>
</protein>
<dbReference type="Proteomes" id="UP000236232">
    <property type="component" value="Unassembled WGS sequence"/>
</dbReference>
<evidence type="ECO:0000313" key="1">
    <source>
        <dbReference type="EMBL" id="PNQ93019.1"/>
    </source>
</evidence>
<dbReference type="EMBL" id="POWE01000053">
    <property type="protein sequence ID" value="PNQ93019.1"/>
    <property type="molecule type" value="Genomic_DNA"/>
</dbReference>
<evidence type="ECO:0000313" key="2">
    <source>
        <dbReference type="Proteomes" id="UP000236232"/>
    </source>
</evidence>